<reference evidence="2" key="1">
    <citation type="journal article" date="2020" name="bioRxiv">
        <title>Chromosome-level reference genome of the European wasp spider Argiope bruennichi: a resource for studies on range expansion and evolutionary adaptation.</title>
        <authorList>
            <person name="Sheffer M.M."/>
            <person name="Hoppe A."/>
            <person name="Krehenwinkel H."/>
            <person name="Uhl G."/>
            <person name="Kuss A.W."/>
            <person name="Jensen L."/>
            <person name="Jensen C."/>
            <person name="Gillespie R.G."/>
            <person name="Hoff K.J."/>
            <person name="Prost S."/>
        </authorList>
    </citation>
    <scope>NUCLEOTIDE SEQUENCE</scope>
</reference>
<feature type="compositionally biased region" description="Gly residues" evidence="1">
    <location>
        <begin position="506"/>
        <end position="521"/>
    </location>
</feature>
<name>A0A8T0EUB6_ARGBR</name>
<protein>
    <submittedName>
        <fullName evidence="2">Uncharacterized protein</fullName>
    </submittedName>
</protein>
<dbReference type="AlphaFoldDB" id="A0A8T0EUB6"/>
<evidence type="ECO:0000313" key="2">
    <source>
        <dbReference type="EMBL" id="KAF8777935.1"/>
    </source>
</evidence>
<proteinExistence type="predicted"/>
<dbReference type="Proteomes" id="UP000807504">
    <property type="component" value="Unassembled WGS sequence"/>
</dbReference>
<evidence type="ECO:0000256" key="1">
    <source>
        <dbReference type="SAM" id="MobiDB-lite"/>
    </source>
</evidence>
<reference evidence="2" key="2">
    <citation type="submission" date="2020-06" db="EMBL/GenBank/DDBJ databases">
        <authorList>
            <person name="Sheffer M."/>
        </authorList>
    </citation>
    <scope>NUCLEOTIDE SEQUENCE</scope>
</reference>
<sequence>MGWQQPVPCSRWRQGGRGGLADRYYVLTEQVVLPVRRSGAAGAAAASGGDGGTGSEAIGAGRGLWSRLGGAGGAGAGPCRCSAGGQGGTRRSWCDRISKEQVVPARGAGAAADCRAADGEMARCRWKLEQPVPTADAGGSGGRGGFGRLDRFSRSRLWCRSRGSGAAAADCCCSRWRCGFWIGGYGLRTRIWSGLGGCRWSWAQSSAAGSRWRVKEGRAGWVWWSEDLKHAGGAGSRGAGAELLQLQRSRWCRFKGVSAAAAARQPGRWRFWELGGYGGDEDMEPVGGCRWSWSSRFRCRAGWRSGGRGDWGLGFSRSRWCRQRGSRSRSLAAAVEMAGFGIRSYGAERIWSRFLGGAGGVDSQCAAADEGGAGGAGAASAVAAAGGQGGLGGFGGLGSQGAGGAGQGGAGSRRLTASCRQVEMAVMVRGRLWCGTRIGAGLGGDGEWSSQLPCSRWRSRRTRRVWIRISRRQVGAEAIGAGTRIWSRLGGADGGAGAAVPEDDGGQGGRGGFGGLGSQGAGGAGQGGAGAAAAAAAAGGDGGSGLGGYGAGRGYGSPGLGGCSGAGAASCSAADGEIKGGPRTKEGFGG</sequence>
<accession>A0A8T0EUB6</accession>
<evidence type="ECO:0000313" key="3">
    <source>
        <dbReference type="Proteomes" id="UP000807504"/>
    </source>
</evidence>
<comment type="caution">
    <text evidence="2">The sequence shown here is derived from an EMBL/GenBank/DDBJ whole genome shotgun (WGS) entry which is preliminary data.</text>
</comment>
<feature type="region of interest" description="Disordered" evidence="1">
    <location>
        <begin position="564"/>
        <end position="590"/>
    </location>
</feature>
<dbReference type="EMBL" id="JABXBU010002072">
    <property type="protein sequence ID" value="KAF8777935.1"/>
    <property type="molecule type" value="Genomic_DNA"/>
</dbReference>
<feature type="compositionally biased region" description="Low complexity" evidence="1">
    <location>
        <begin position="566"/>
        <end position="575"/>
    </location>
</feature>
<gene>
    <name evidence="2" type="ORF">HNY73_014715</name>
</gene>
<keyword evidence="3" id="KW-1185">Reference proteome</keyword>
<feature type="compositionally biased region" description="Basic and acidic residues" evidence="1">
    <location>
        <begin position="576"/>
        <end position="590"/>
    </location>
</feature>
<feature type="region of interest" description="Disordered" evidence="1">
    <location>
        <begin position="493"/>
        <end position="521"/>
    </location>
</feature>
<organism evidence="2 3">
    <name type="scientific">Argiope bruennichi</name>
    <name type="common">Wasp spider</name>
    <name type="synonym">Aranea bruennichi</name>
    <dbReference type="NCBI Taxonomy" id="94029"/>
    <lineage>
        <taxon>Eukaryota</taxon>
        <taxon>Metazoa</taxon>
        <taxon>Ecdysozoa</taxon>
        <taxon>Arthropoda</taxon>
        <taxon>Chelicerata</taxon>
        <taxon>Arachnida</taxon>
        <taxon>Araneae</taxon>
        <taxon>Araneomorphae</taxon>
        <taxon>Entelegynae</taxon>
        <taxon>Araneoidea</taxon>
        <taxon>Araneidae</taxon>
        <taxon>Argiope</taxon>
    </lineage>
</organism>